<keyword evidence="2" id="KW-1185">Reference proteome</keyword>
<dbReference type="AlphaFoldDB" id="A0A3S4RH98"/>
<evidence type="ECO:0000313" key="1">
    <source>
        <dbReference type="EMBL" id="VEG30095.1"/>
    </source>
</evidence>
<dbReference type="EMBL" id="LR134350">
    <property type="protein sequence ID" value="VEG30095.1"/>
    <property type="molecule type" value="Genomic_DNA"/>
</dbReference>
<reference evidence="1 2" key="1">
    <citation type="submission" date="2018-12" db="EMBL/GenBank/DDBJ databases">
        <authorList>
            <consortium name="Pathogen Informatics"/>
        </authorList>
    </citation>
    <scope>NUCLEOTIDE SEQUENCE [LARGE SCALE GENOMIC DNA]</scope>
    <source>
        <strain evidence="1 2">NCTC11636</strain>
    </source>
</reference>
<dbReference type="KEGG" id="ahw:NCTC11636_02571"/>
<evidence type="ECO:0000313" key="2">
    <source>
        <dbReference type="Proteomes" id="UP000266895"/>
    </source>
</evidence>
<name>A0A3S4RH98_9ACTO</name>
<dbReference type="RefSeq" id="WP_126383689.1">
    <property type="nucleotide sequence ID" value="NZ_LR134350.1"/>
</dbReference>
<proteinExistence type="predicted"/>
<dbReference type="OrthoDB" id="3258696at2"/>
<gene>
    <name evidence="1" type="ORF">NCTC11636_02571</name>
</gene>
<accession>A0A3S4RH98</accession>
<sequence>MTAALTPPPSAPDGALVLPLVVQGSSQGPSLPASAVTVKRGQHLVPRSSPPSWRQREEVSLARLVAVQRTNPRAVLTHESAALLHGAWLRSSEPDVHLTQHTRPALTRSPLPRVVYGGTRAWGRSTGLPPAAAHGTLEAGRHVHLVRHHGLLPDSEITTIKGLRTSNLVRTLVDCLLDLPATDAFVVGDSLLRLGTQAHRLDRERVERTASRLRVQAADLLSRRGRRHNSRRARLMLGLLSPWSESPGESEMRFLLLVAGTPEPTLQHQVTTGDRQWFIDAAWPHALIGLEFDGRGKYAGSANTLYREKRRQEHLERRGWTILRVGWPDLKDPGLLISRVLATVPEGTVFTITPRTGIA</sequence>
<protein>
    <recommendedName>
        <fullName evidence="3">DUF559 domain-containing protein</fullName>
    </recommendedName>
</protein>
<dbReference type="Proteomes" id="UP000266895">
    <property type="component" value="Chromosome"/>
</dbReference>
<organism evidence="1 2">
    <name type="scientific">Actinomyces howellii</name>
    <dbReference type="NCBI Taxonomy" id="52771"/>
    <lineage>
        <taxon>Bacteria</taxon>
        <taxon>Bacillati</taxon>
        <taxon>Actinomycetota</taxon>
        <taxon>Actinomycetes</taxon>
        <taxon>Actinomycetales</taxon>
        <taxon>Actinomycetaceae</taxon>
        <taxon>Actinomyces</taxon>
    </lineage>
</organism>
<evidence type="ECO:0008006" key="3">
    <source>
        <dbReference type="Google" id="ProtNLM"/>
    </source>
</evidence>